<feature type="chain" id="PRO_5043668474" evidence="2">
    <location>
        <begin position="25"/>
        <end position="86"/>
    </location>
</feature>
<keyword evidence="4" id="KW-1185">Reference proteome</keyword>
<evidence type="ECO:0000313" key="3">
    <source>
        <dbReference type="EMBL" id="WPU64335.1"/>
    </source>
</evidence>
<evidence type="ECO:0000313" key="4">
    <source>
        <dbReference type="Proteomes" id="UP001324634"/>
    </source>
</evidence>
<feature type="region of interest" description="Disordered" evidence="1">
    <location>
        <begin position="26"/>
        <end position="47"/>
    </location>
</feature>
<organism evidence="3 4">
    <name type="scientific">Peredibacter starrii</name>
    <dbReference type="NCBI Taxonomy" id="28202"/>
    <lineage>
        <taxon>Bacteria</taxon>
        <taxon>Pseudomonadati</taxon>
        <taxon>Bdellovibrionota</taxon>
        <taxon>Bacteriovoracia</taxon>
        <taxon>Bacteriovoracales</taxon>
        <taxon>Bacteriovoracaceae</taxon>
        <taxon>Peredibacter</taxon>
    </lineage>
</organism>
<dbReference type="Proteomes" id="UP001324634">
    <property type="component" value="Chromosome"/>
</dbReference>
<sequence>MILKIVFTAFVLMCIGAVSMPVRADDDSMKQKAEEVGNDVKRGSKDASRKVKDETCELVNGKMECAGQKAKHSIQKGADKVEDAID</sequence>
<evidence type="ECO:0000256" key="2">
    <source>
        <dbReference type="SAM" id="SignalP"/>
    </source>
</evidence>
<dbReference type="EMBL" id="CP139487">
    <property type="protein sequence ID" value="WPU64335.1"/>
    <property type="molecule type" value="Genomic_DNA"/>
</dbReference>
<accession>A0AAX4HMB9</accession>
<dbReference type="RefSeq" id="WP_321392946.1">
    <property type="nucleotide sequence ID" value="NZ_CP139487.1"/>
</dbReference>
<reference evidence="3 4" key="1">
    <citation type="submission" date="2023-11" db="EMBL/GenBank/DDBJ databases">
        <title>Peredibacter starrii A3.12.</title>
        <authorList>
            <person name="Mitchell R.J."/>
        </authorList>
    </citation>
    <scope>NUCLEOTIDE SEQUENCE [LARGE SCALE GENOMIC DNA]</scope>
    <source>
        <strain evidence="3 4">A3.12</strain>
    </source>
</reference>
<keyword evidence="2" id="KW-0732">Signal</keyword>
<name>A0AAX4HMB9_9BACT</name>
<dbReference type="AlphaFoldDB" id="A0AAX4HMB9"/>
<protein>
    <submittedName>
        <fullName evidence="3">Uncharacterized protein</fullName>
    </submittedName>
</protein>
<proteinExistence type="predicted"/>
<feature type="signal peptide" evidence="2">
    <location>
        <begin position="1"/>
        <end position="24"/>
    </location>
</feature>
<gene>
    <name evidence="3" type="ORF">SOO65_16695</name>
</gene>
<evidence type="ECO:0000256" key="1">
    <source>
        <dbReference type="SAM" id="MobiDB-lite"/>
    </source>
</evidence>
<dbReference type="KEGG" id="psti:SOO65_16695"/>